<dbReference type="AlphaFoldDB" id="A0A382CLH6"/>
<accession>A0A382CLH6</accession>
<protein>
    <submittedName>
        <fullName evidence="1">Uncharacterized protein</fullName>
    </submittedName>
</protein>
<sequence length="75" mass="8172">MAEKVKTTGVTKESGFLYYLDKNGNVSRTKMARGANKGGNAEVVANAGVNRESGWLYFIDKDGDVSRAKMARGRK</sequence>
<name>A0A382CLH6_9ZZZZ</name>
<gene>
    <name evidence="1" type="ORF">METZ01_LOCUS179814</name>
</gene>
<organism evidence="1">
    <name type="scientific">marine metagenome</name>
    <dbReference type="NCBI Taxonomy" id="408172"/>
    <lineage>
        <taxon>unclassified sequences</taxon>
        <taxon>metagenomes</taxon>
        <taxon>ecological metagenomes</taxon>
    </lineage>
</organism>
<reference evidence="1" key="1">
    <citation type="submission" date="2018-05" db="EMBL/GenBank/DDBJ databases">
        <authorList>
            <person name="Lanie J.A."/>
            <person name="Ng W.-L."/>
            <person name="Kazmierczak K.M."/>
            <person name="Andrzejewski T.M."/>
            <person name="Davidsen T.M."/>
            <person name="Wayne K.J."/>
            <person name="Tettelin H."/>
            <person name="Glass J.I."/>
            <person name="Rusch D."/>
            <person name="Podicherti R."/>
            <person name="Tsui H.-C.T."/>
            <person name="Winkler M.E."/>
        </authorList>
    </citation>
    <scope>NUCLEOTIDE SEQUENCE</scope>
</reference>
<evidence type="ECO:0000313" key="1">
    <source>
        <dbReference type="EMBL" id="SVB26960.1"/>
    </source>
</evidence>
<dbReference type="EMBL" id="UINC01035096">
    <property type="protein sequence ID" value="SVB26960.1"/>
    <property type="molecule type" value="Genomic_DNA"/>
</dbReference>
<proteinExistence type="predicted"/>